<sequence length="1072" mass="112692">MACGKRPRLPAPLRLPARLLIAPSLHFSWVLFCAFVMHAITNGPVTGDGWMDGGVFRHVTVSTPWYGLPQSYRVMAHVSPLSTRPHYALGPTTSRIASQLHKLPSLSLERVACRFNLTLRALSFSPDGSKLAAGGDDSLIKLVEVKEGSVYRSLSCEDYVLSLAWDPEGTYLAVVLRSGGLVLYDTSNGRVEKRVELLCERVDYSSPRRHTPSWHPDGGTVLAVPVGAEGEVVLYERLSWEATGYLSGEHTAAVNVVAFSPNGLYAATAGQDKRVVIWDVGVASAIAAASATEVISGLAWRLDGNELAMVGESGGVGIWSGPVPKELPGPAVPAEELERMQQEQERLADLKRQGASRQARGQGAGDADLVPPEGGEIREEIIEEMEVGVDTAAAASGDGADGGATGAQAAAAETTSSAGGADVSAGNDGDGVGSELNDGGAGARARDRRGDGLRTIRPGNMTGTRPATQTVRTIVRTIVAPPAGPAPQPPFQPGATPAEPGRPRFLCYNMIGSVASRPVDDHHAIEVLFHDSSRFSARVPLLTDYYGFDRASLGEKGVFYASLPTKGDTGAEGGESGAAGVPAMVMFRPFDPWAPNSDWTAPLPPGEEALCLATGRSFLAVATSRQLLRLFSLAGSQTAISRLEGPPVAMAAVGSLLAIVWHAGPPNPHTKSQQLFMSMYDTTAMSCVFSQPLPLTPGSLLTWLGFTEDHGLPAVADSQGVVCVRTPDFGGRWLPVFEPSADRRHSEVLWPVGVTSNQLYAIVCKPTEPRPQVSPRPFYTPMSLALPVLALDGGCPPELEGQALLLGLANASLRSRLESAEAGGLVEEASDLNHLLLRGQAEQDRALLKAFQRVVKGERHARALEMAAQLNMFKSLEGALTLANHHQARGLAERISVFMASRQAMLEAAAPAAAPVPQGPTGASQDPDPYGNHHQRNQRSYTPIPFDKRGAAVDREDAAPGLSAGPAHDAEQAGAGGSRGASQPLQPANFNTARGAGSGAGSLTPFANLVASEPGDTGGLSTGPKSARGLPTPNTLLQAATAKPDGGDSSHKRKPVQSYNNPFARKAPKLAK</sequence>
<evidence type="ECO:0000256" key="1">
    <source>
        <dbReference type="ARBA" id="ARBA00004123"/>
    </source>
</evidence>
<dbReference type="InterPro" id="IPR001680">
    <property type="entry name" value="WD40_rpt"/>
</dbReference>
<evidence type="ECO:0000256" key="7">
    <source>
        <dbReference type="SAM" id="Phobius"/>
    </source>
</evidence>
<keyword evidence="4" id="KW-0539">Nucleus</keyword>
<feature type="compositionally biased region" description="Basic and acidic residues" evidence="6">
    <location>
        <begin position="444"/>
        <end position="454"/>
    </location>
</feature>
<dbReference type="GO" id="GO:0000278">
    <property type="term" value="P:mitotic cell cycle"/>
    <property type="evidence" value="ECO:0007669"/>
    <property type="project" value="TreeGrafter"/>
</dbReference>
<dbReference type="SUPFAM" id="SSF50978">
    <property type="entry name" value="WD40 repeat-like"/>
    <property type="match status" value="1"/>
</dbReference>
<keyword evidence="12" id="KW-1185">Reference proteome</keyword>
<feature type="region of interest" description="Disordered" evidence="6">
    <location>
        <begin position="340"/>
        <end position="373"/>
    </location>
</feature>
<dbReference type="GO" id="GO:0043596">
    <property type="term" value="C:nuclear replication fork"/>
    <property type="evidence" value="ECO:0007669"/>
    <property type="project" value="TreeGrafter"/>
</dbReference>
<dbReference type="Pfam" id="PF12341">
    <property type="entry name" value="Mcl1_mid"/>
    <property type="match status" value="1"/>
</dbReference>
<dbReference type="Proteomes" id="UP000747110">
    <property type="component" value="Unassembled WGS sequence"/>
</dbReference>
<feature type="domain" description="WDHD1/CFT4 helical bundle" evidence="9">
    <location>
        <begin position="830"/>
        <end position="902"/>
    </location>
</feature>
<evidence type="ECO:0000256" key="4">
    <source>
        <dbReference type="ARBA" id="ARBA00023242"/>
    </source>
</evidence>
<accession>A0A8J4C569</accession>
<dbReference type="PROSITE" id="PS00678">
    <property type="entry name" value="WD_REPEATS_1"/>
    <property type="match status" value="1"/>
</dbReference>
<dbReference type="PROSITE" id="PS50082">
    <property type="entry name" value="WD_REPEATS_2"/>
    <property type="match status" value="1"/>
</dbReference>
<feature type="compositionally biased region" description="Basic and acidic residues" evidence="6">
    <location>
        <begin position="340"/>
        <end position="352"/>
    </location>
</feature>
<comment type="caution">
    <text evidence="11">The sequence shown here is derived from an EMBL/GenBank/DDBJ whole genome shotgun (WGS) entry which is preliminary data.</text>
</comment>
<dbReference type="Pfam" id="PF24817">
    <property type="entry name" value="WD40_WDHD1_1st"/>
    <property type="match status" value="1"/>
</dbReference>
<name>A0A8J4C569_9CHLO</name>
<feature type="region of interest" description="Disordered" evidence="6">
    <location>
        <begin position="958"/>
        <end position="1072"/>
    </location>
</feature>
<gene>
    <name evidence="11" type="ORF">Vretifemale_4746</name>
</gene>
<keyword evidence="2 5" id="KW-0853">WD repeat</keyword>
<organism evidence="11 12">
    <name type="scientific">Volvox reticuliferus</name>
    <dbReference type="NCBI Taxonomy" id="1737510"/>
    <lineage>
        <taxon>Eukaryota</taxon>
        <taxon>Viridiplantae</taxon>
        <taxon>Chlorophyta</taxon>
        <taxon>core chlorophytes</taxon>
        <taxon>Chlorophyceae</taxon>
        <taxon>CS clade</taxon>
        <taxon>Chlamydomonadales</taxon>
        <taxon>Volvocaceae</taxon>
        <taxon>Volvox</taxon>
    </lineage>
</organism>
<dbReference type="PROSITE" id="PS50294">
    <property type="entry name" value="WD_REPEATS_REGION"/>
    <property type="match status" value="1"/>
</dbReference>
<dbReference type="SMART" id="SM00320">
    <property type="entry name" value="WD40"/>
    <property type="match status" value="4"/>
</dbReference>
<evidence type="ECO:0000313" key="12">
    <source>
        <dbReference type="Proteomes" id="UP000747110"/>
    </source>
</evidence>
<dbReference type="InterPro" id="IPR057646">
    <property type="entry name" value="WD40_WDHD1_1st"/>
</dbReference>
<keyword evidence="3" id="KW-0677">Repeat</keyword>
<dbReference type="PANTHER" id="PTHR19932:SF10">
    <property type="entry name" value="WD REPEAT AND HMG-BOX DNA-BINDING PROTEIN 1"/>
    <property type="match status" value="1"/>
</dbReference>
<dbReference type="OrthoDB" id="427368at2759"/>
<dbReference type="InterPro" id="IPR048591">
    <property type="entry name" value="WDHD1/CFT4_hel"/>
</dbReference>
<evidence type="ECO:0000256" key="6">
    <source>
        <dbReference type="SAM" id="MobiDB-lite"/>
    </source>
</evidence>
<dbReference type="AlphaFoldDB" id="A0A8J4C569"/>
<keyword evidence="7" id="KW-0812">Transmembrane</keyword>
<dbReference type="InterPro" id="IPR022100">
    <property type="entry name" value="WDHD1/CFT4_beta-prop_2nd"/>
</dbReference>
<dbReference type="InterPro" id="IPR015943">
    <property type="entry name" value="WD40/YVTN_repeat-like_dom_sf"/>
</dbReference>
<dbReference type="GO" id="GO:0006281">
    <property type="term" value="P:DNA repair"/>
    <property type="evidence" value="ECO:0007669"/>
    <property type="project" value="TreeGrafter"/>
</dbReference>
<evidence type="ECO:0000313" key="11">
    <source>
        <dbReference type="EMBL" id="GIL74870.1"/>
    </source>
</evidence>
<evidence type="ECO:0000259" key="8">
    <source>
        <dbReference type="Pfam" id="PF12341"/>
    </source>
</evidence>
<dbReference type="PANTHER" id="PTHR19932">
    <property type="entry name" value="WD REPEAT AND HMG-BOX DNA BINDING PROTEIN"/>
    <property type="match status" value="1"/>
</dbReference>
<dbReference type="InterPro" id="IPR036322">
    <property type="entry name" value="WD40_repeat_dom_sf"/>
</dbReference>
<feature type="domain" description="WDHD1 first WD40" evidence="10">
    <location>
        <begin position="96"/>
        <end position="318"/>
    </location>
</feature>
<evidence type="ECO:0000256" key="3">
    <source>
        <dbReference type="ARBA" id="ARBA00022737"/>
    </source>
</evidence>
<evidence type="ECO:0000259" key="9">
    <source>
        <dbReference type="Pfam" id="PF20946"/>
    </source>
</evidence>
<keyword evidence="7" id="KW-0472">Membrane</keyword>
<evidence type="ECO:0000256" key="5">
    <source>
        <dbReference type="PROSITE-ProRule" id="PRU00221"/>
    </source>
</evidence>
<feature type="transmembrane region" description="Helical" evidence="7">
    <location>
        <begin position="20"/>
        <end position="40"/>
    </location>
</feature>
<dbReference type="EMBL" id="BNCP01000006">
    <property type="protein sequence ID" value="GIL74870.1"/>
    <property type="molecule type" value="Genomic_DNA"/>
</dbReference>
<evidence type="ECO:0000259" key="10">
    <source>
        <dbReference type="Pfam" id="PF24817"/>
    </source>
</evidence>
<dbReference type="GO" id="GO:0006261">
    <property type="term" value="P:DNA-templated DNA replication"/>
    <property type="evidence" value="ECO:0007669"/>
    <property type="project" value="TreeGrafter"/>
</dbReference>
<dbReference type="Pfam" id="PF20946">
    <property type="entry name" value="Ctf4_C"/>
    <property type="match status" value="1"/>
</dbReference>
<protein>
    <recommendedName>
        <fullName evidence="13">Minichromosome loss protein Mcl1 middle region domain-containing protein</fullName>
    </recommendedName>
</protein>
<dbReference type="Gene3D" id="2.130.10.10">
    <property type="entry name" value="YVTN repeat-like/Quinoprotein amine dehydrogenase"/>
    <property type="match status" value="2"/>
</dbReference>
<dbReference type="InterPro" id="IPR019775">
    <property type="entry name" value="WD40_repeat_CS"/>
</dbReference>
<evidence type="ECO:0008006" key="13">
    <source>
        <dbReference type="Google" id="ProtNLM"/>
    </source>
</evidence>
<proteinExistence type="predicted"/>
<comment type="subcellular location">
    <subcellularLocation>
        <location evidence="1">Nucleus</location>
    </subcellularLocation>
</comment>
<feature type="domain" description="WDHD1/CFT4 second beta-propeller" evidence="8">
    <location>
        <begin position="490"/>
        <end position="788"/>
    </location>
</feature>
<dbReference type="GO" id="GO:0003682">
    <property type="term" value="F:chromatin binding"/>
    <property type="evidence" value="ECO:0007669"/>
    <property type="project" value="TreeGrafter"/>
</dbReference>
<feature type="compositionally biased region" description="Low complexity" evidence="6">
    <location>
        <begin position="406"/>
        <end position="422"/>
    </location>
</feature>
<reference evidence="11" key="1">
    <citation type="journal article" date="2021" name="Proc. Natl. Acad. Sci. U.S.A.">
        <title>Three genomes in the algal genus Volvox reveal the fate of a haploid sex-determining region after a transition to homothallism.</title>
        <authorList>
            <person name="Yamamoto K."/>
            <person name="Hamaji T."/>
            <person name="Kawai-Toyooka H."/>
            <person name="Matsuzaki R."/>
            <person name="Takahashi F."/>
            <person name="Nishimura Y."/>
            <person name="Kawachi M."/>
            <person name="Noguchi H."/>
            <person name="Minakuchi Y."/>
            <person name="Umen J.G."/>
            <person name="Toyoda A."/>
            <person name="Nozaki H."/>
        </authorList>
    </citation>
    <scope>NUCLEOTIDE SEQUENCE</scope>
    <source>
        <strain evidence="11">NIES-3786</strain>
    </source>
</reference>
<feature type="region of interest" description="Disordered" evidence="6">
    <location>
        <begin position="394"/>
        <end position="465"/>
    </location>
</feature>
<feature type="repeat" description="WD" evidence="5">
    <location>
        <begin position="247"/>
        <end position="288"/>
    </location>
</feature>
<evidence type="ECO:0000256" key="2">
    <source>
        <dbReference type="ARBA" id="ARBA00022574"/>
    </source>
</evidence>
<keyword evidence="7" id="KW-1133">Transmembrane helix</keyword>
<feature type="region of interest" description="Disordered" evidence="6">
    <location>
        <begin position="909"/>
        <end position="946"/>
    </location>
</feature>